<dbReference type="GeneID" id="19209759"/>
<evidence type="ECO:0000256" key="1">
    <source>
        <dbReference type="SAM" id="MobiDB-lite"/>
    </source>
</evidence>
<evidence type="ECO:0000313" key="3">
    <source>
        <dbReference type="Proteomes" id="UP000053558"/>
    </source>
</evidence>
<feature type="compositionally biased region" description="Basic and acidic residues" evidence="1">
    <location>
        <begin position="241"/>
        <end position="250"/>
    </location>
</feature>
<dbReference type="EMBL" id="JH711601">
    <property type="protein sequence ID" value="EIW73920.1"/>
    <property type="molecule type" value="Genomic_DNA"/>
</dbReference>
<dbReference type="Proteomes" id="UP000053558">
    <property type="component" value="Unassembled WGS sequence"/>
</dbReference>
<keyword evidence="3" id="KW-1185">Reference proteome</keyword>
<protein>
    <submittedName>
        <fullName evidence="2">Uncharacterized protein</fullName>
    </submittedName>
</protein>
<dbReference type="KEGG" id="cput:CONPUDRAFT_78422"/>
<dbReference type="AlphaFoldDB" id="R7SDG3"/>
<sequence length="443" mass="48733">MSTSSSNAHEPAPNMPTWVKHLFNDNLPATGDQMQQLMDLAEQRMERGLGVWVRGEYSVTQACKCFRTEVLCNRAIYEYARRHFPGQTVPGPNAIAVAVAGGDIKKVLDDIHNQEWIAARTQWRSKHFIADASLGDNQWWTRGSRGAGAPARALAEGSGFDYRHLPMVAAPSEPLSSASSSGNAGRAVMACVLVPTLAALVKSRKRRRREDSDEEEDDGAGAGADANDGPPASKGKKRARTKQDQRKRPADPGADALQPGEDTITEPRKRNKSLAEIGPEELLRDPVVPCTPCTKAGIRCRRVGRLSCTPCARAKGHCNIRKLNEEAGHAVDVDPSVEAAVAWRMPRSGMDWSLEPGDIDIYMATLWKIVPAGSTCESTLYTMPDFVYPLSETMSVGSMMNRVRAETSLADIATAFEKITILPEWEKKWGGERRTPRRPRQWC</sequence>
<evidence type="ECO:0000313" key="2">
    <source>
        <dbReference type="EMBL" id="EIW73920.1"/>
    </source>
</evidence>
<reference evidence="3" key="1">
    <citation type="journal article" date="2012" name="Science">
        <title>The Paleozoic origin of enzymatic lignin decomposition reconstructed from 31 fungal genomes.</title>
        <authorList>
            <person name="Floudas D."/>
            <person name="Binder M."/>
            <person name="Riley R."/>
            <person name="Barry K."/>
            <person name="Blanchette R.A."/>
            <person name="Henrissat B."/>
            <person name="Martinez A.T."/>
            <person name="Otillar R."/>
            <person name="Spatafora J.W."/>
            <person name="Yadav J.S."/>
            <person name="Aerts A."/>
            <person name="Benoit I."/>
            <person name="Boyd A."/>
            <person name="Carlson A."/>
            <person name="Copeland A."/>
            <person name="Coutinho P.M."/>
            <person name="de Vries R.P."/>
            <person name="Ferreira P."/>
            <person name="Findley K."/>
            <person name="Foster B."/>
            <person name="Gaskell J."/>
            <person name="Glotzer D."/>
            <person name="Gorecki P."/>
            <person name="Heitman J."/>
            <person name="Hesse C."/>
            <person name="Hori C."/>
            <person name="Igarashi K."/>
            <person name="Jurgens J.A."/>
            <person name="Kallen N."/>
            <person name="Kersten P."/>
            <person name="Kohler A."/>
            <person name="Kuees U."/>
            <person name="Kumar T.K.A."/>
            <person name="Kuo A."/>
            <person name="LaButti K."/>
            <person name="Larrondo L.F."/>
            <person name="Lindquist E."/>
            <person name="Ling A."/>
            <person name="Lombard V."/>
            <person name="Lucas S."/>
            <person name="Lundell T."/>
            <person name="Martin R."/>
            <person name="McLaughlin D.J."/>
            <person name="Morgenstern I."/>
            <person name="Morin E."/>
            <person name="Murat C."/>
            <person name="Nagy L.G."/>
            <person name="Nolan M."/>
            <person name="Ohm R.A."/>
            <person name="Patyshakuliyeva A."/>
            <person name="Rokas A."/>
            <person name="Ruiz-Duenas F.J."/>
            <person name="Sabat G."/>
            <person name="Salamov A."/>
            <person name="Samejima M."/>
            <person name="Schmutz J."/>
            <person name="Slot J.C."/>
            <person name="St John F."/>
            <person name="Stenlid J."/>
            <person name="Sun H."/>
            <person name="Sun S."/>
            <person name="Syed K."/>
            <person name="Tsang A."/>
            <person name="Wiebenga A."/>
            <person name="Young D."/>
            <person name="Pisabarro A."/>
            <person name="Eastwood D.C."/>
            <person name="Martin F."/>
            <person name="Cullen D."/>
            <person name="Grigoriev I.V."/>
            <person name="Hibbett D.S."/>
        </authorList>
    </citation>
    <scope>NUCLEOTIDE SEQUENCE [LARGE SCALE GENOMIC DNA]</scope>
    <source>
        <strain evidence="3">RWD-64-598 SS2</strain>
    </source>
</reference>
<proteinExistence type="predicted"/>
<organism evidence="2 3">
    <name type="scientific">Coniophora puteana (strain RWD-64-598)</name>
    <name type="common">Brown rot fungus</name>
    <dbReference type="NCBI Taxonomy" id="741705"/>
    <lineage>
        <taxon>Eukaryota</taxon>
        <taxon>Fungi</taxon>
        <taxon>Dikarya</taxon>
        <taxon>Basidiomycota</taxon>
        <taxon>Agaricomycotina</taxon>
        <taxon>Agaricomycetes</taxon>
        <taxon>Agaricomycetidae</taxon>
        <taxon>Boletales</taxon>
        <taxon>Coniophorineae</taxon>
        <taxon>Coniophoraceae</taxon>
        <taxon>Coniophora</taxon>
    </lineage>
</organism>
<dbReference type="RefSeq" id="XP_007775900.1">
    <property type="nucleotide sequence ID" value="XM_007777710.1"/>
</dbReference>
<gene>
    <name evidence="2" type="ORF">CONPUDRAFT_78422</name>
</gene>
<accession>R7SDG3</accession>
<name>R7SDG3_CONPW</name>
<feature type="region of interest" description="Disordered" evidence="1">
    <location>
        <begin position="202"/>
        <end position="277"/>
    </location>
</feature>